<sequence length="537" mass="58551">MNTYSDKTQISERQSVANAIVQKKDNSSSGMYLEDNRPETLAQRKLQKATDTYTSQESIQKKENNTGLPDNLKTGIENLSGIAMDDVKVHRNSDKPAQLQAHAYAQGTDIHLGPGQEKHLPHEVWHVVQQKQGLVKPTVQMKGKVNINDDDGLEKEADVMGAKALQLVSISPKTEYSHQGNSTSTVTKTVQRMAVHPEGDYREKLGNQETVINKLDLLIAIMQRALAGVFPEDSMIIEITNKGEMTPAWNHPKGTTNNPGKLGDIGVQFNKWYLERVSLGDLIGMFIHEVGVHTFADKLMGKEVQPNGSWTADGDSNAAAEYHDQSNPHDNQLGGTIEGYPNAAEAPGSRSWRRSRQRDHVNLAKSLSGGKSSRASIYTELYLNTGDAVNEELEEGIAKDTVLKDLTRSFLFDLGRLAATDDGGAVSIFWNTETIGQLMDYYLVNILKPEEDSHKWLKRASLNIRSGKWQIRGYLLGVLGSLMISSNPGSQIARSAVAGTIAGGVMLATGATAAVPAIATAAVVGGGLYLLQKLFGY</sequence>
<proteinExistence type="predicted"/>
<feature type="domain" description="eCIS core" evidence="3">
    <location>
        <begin position="68"/>
        <end position="133"/>
    </location>
</feature>
<accession>A0A239DR42</accession>
<feature type="compositionally biased region" description="Polar residues" evidence="1">
    <location>
        <begin position="1"/>
        <end position="17"/>
    </location>
</feature>
<feature type="region of interest" description="Disordered" evidence="1">
    <location>
        <begin position="1"/>
        <end position="71"/>
    </location>
</feature>
<feature type="compositionally biased region" description="Polar residues" evidence="1">
    <location>
        <begin position="49"/>
        <end position="58"/>
    </location>
</feature>
<name>A0A239DR42_9FLAO</name>
<dbReference type="Pfam" id="PF13699">
    <property type="entry name" value="eCIS_core"/>
    <property type="match status" value="1"/>
</dbReference>
<evidence type="ECO:0000313" key="5">
    <source>
        <dbReference type="Proteomes" id="UP000198379"/>
    </source>
</evidence>
<dbReference type="Proteomes" id="UP000198379">
    <property type="component" value="Unassembled WGS sequence"/>
</dbReference>
<feature type="transmembrane region" description="Helical" evidence="2">
    <location>
        <begin position="501"/>
        <end position="531"/>
    </location>
</feature>
<evidence type="ECO:0000256" key="2">
    <source>
        <dbReference type="SAM" id="Phobius"/>
    </source>
</evidence>
<protein>
    <recommendedName>
        <fullName evidence="3">eCIS core domain-containing protein</fullName>
    </recommendedName>
</protein>
<evidence type="ECO:0000313" key="4">
    <source>
        <dbReference type="EMBL" id="SNS34581.1"/>
    </source>
</evidence>
<keyword evidence="5" id="KW-1185">Reference proteome</keyword>
<dbReference type="EMBL" id="FZNY01000012">
    <property type="protein sequence ID" value="SNS34581.1"/>
    <property type="molecule type" value="Genomic_DNA"/>
</dbReference>
<evidence type="ECO:0000259" key="3">
    <source>
        <dbReference type="Pfam" id="PF13699"/>
    </source>
</evidence>
<dbReference type="AlphaFoldDB" id="A0A239DR42"/>
<keyword evidence="2" id="KW-0812">Transmembrane</keyword>
<keyword evidence="2" id="KW-1133">Transmembrane helix</keyword>
<dbReference type="RefSeq" id="WP_218823102.1">
    <property type="nucleotide sequence ID" value="NZ_BMEP01000011.1"/>
</dbReference>
<dbReference type="InterPro" id="IPR025295">
    <property type="entry name" value="eCIS_core_dom"/>
</dbReference>
<reference evidence="4 5" key="1">
    <citation type="submission" date="2017-06" db="EMBL/GenBank/DDBJ databases">
        <authorList>
            <person name="Kim H.J."/>
            <person name="Triplett B.A."/>
        </authorList>
    </citation>
    <scope>NUCLEOTIDE SEQUENCE [LARGE SCALE GENOMIC DNA]</scope>
    <source>
        <strain evidence="4 5">DSM 25597</strain>
    </source>
</reference>
<evidence type="ECO:0000256" key="1">
    <source>
        <dbReference type="SAM" id="MobiDB-lite"/>
    </source>
</evidence>
<gene>
    <name evidence="4" type="ORF">SAMN06265376_1128</name>
</gene>
<organism evidence="4 5">
    <name type="scientific">Dokdonia pacifica</name>
    <dbReference type="NCBI Taxonomy" id="1627892"/>
    <lineage>
        <taxon>Bacteria</taxon>
        <taxon>Pseudomonadati</taxon>
        <taxon>Bacteroidota</taxon>
        <taxon>Flavobacteriia</taxon>
        <taxon>Flavobacteriales</taxon>
        <taxon>Flavobacteriaceae</taxon>
        <taxon>Dokdonia</taxon>
    </lineage>
</organism>
<feature type="region of interest" description="Disordered" evidence="1">
    <location>
        <begin position="306"/>
        <end position="333"/>
    </location>
</feature>
<keyword evidence="2" id="KW-0472">Membrane</keyword>